<evidence type="ECO:0000259" key="8">
    <source>
        <dbReference type="Pfam" id="PF05598"/>
    </source>
</evidence>
<evidence type="ECO:0000256" key="1">
    <source>
        <dbReference type="ARBA" id="ARBA00003544"/>
    </source>
</evidence>
<feature type="region of interest" description="Disordered" evidence="6">
    <location>
        <begin position="270"/>
        <end position="290"/>
    </location>
</feature>
<dbReference type="Proteomes" id="UP000051401">
    <property type="component" value="Unassembled WGS sequence"/>
</dbReference>
<dbReference type="OrthoDB" id="9774608at2"/>
<dbReference type="Pfam" id="PF05598">
    <property type="entry name" value="DUF772"/>
    <property type="match status" value="1"/>
</dbReference>
<organism evidence="9 11">
    <name type="scientific">Roseovarius indicus</name>
    <dbReference type="NCBI Taxonomy" id="540747"/>
    <lineage>
        <taxon>Bacteria</taxon>
        <taxon>Pseudomonadati</taxon>
        <taxon>Pseudomonadota</taxon>
        <taxon>Alphaproteobacteria</taxon>
        <taxon>Rhodobacterales</taxon>
        <taxon>Roseobacteraceae</taxon>
        <taxon>Roseovarius</taxon>
    </lineage>
</organism>
<evidence type="ECO:0000313" key="12">
    <source>
        <dbReference type="Proteomes" id="UP000325785"/>
    </source>
</evidence>
<accession>A0A0T5NZ35</accession>
<dbReference type="AlphaFoldDB" id="A0A0T5NZ35"/>
<dbReference type="PATRIC" id="fig|540747.5.peg.4186"/>
<evidence type="ECO:0000256" key="2">
    <source>
        <dbReference type="ARBA" id="ARBA00010075"/>
    </source>
</evidence>
<protein>
    <submittedName>
        <fullName evidence="9 10">Transposase</fullName>
    </submittedName>
</protein>
<keyword evidence="11" id="KW-1185">Reference proteome</keyword>
<proteinExistence type="inferred from homology"/>
<dbReference type="InterPro" id="IPR047959">
    <property type="entry name" value="Transpos_IS5"/>
</dbReference>
<dbReference type="PANTHER" id="PTHR35604:SF2">
    <property type="entry name" value="TRANSPOSASE INSH FOR INSERTION SEQUENCE ELEMENT IS5A-RELATED"/>
    <property type="match status" value="1"/>
</dbReference>
<reference evidence="9 11" key="1">
    <citation type="submission" date="2015-04" db="EMBL/GenBank/DDBJ databases">
        <title>The draft genome sequence of Roseovarius indicus B108T.</title>
        <authorList>
            <person name="Li G."/>
            <person name="Lai Q."/>
            <person name="Shao Z."/>
            <person name="Yan P."/>
        </authorList>
    </citation>
    <scope>NUCLEOTIDE SEQUENCE [LARGE SCALE GENOMIC DNA]</scope>
    <source>
        <strain evidence="9 11">B108</strain>
    </source>
</reference>
<feature type="domain" description="Transposase IS4-like" evidence="7">
    <location>
        <begin position="143"/>
        <end position="333"/>
    </location>
</feature>
<evidence type="ECO:0000256" key="5">
    <source>
        <dbReference type="ARBA" id="ARBA00023172"/>
    </source>
</evidence>
<gene>
    <name evidence="10" type="ORF">RIdsm_05762</name>
    <name evidence="9" type="ORF">XM52_27090</name>
</gene>
<evidence type="ECO:0000313" key="11">
    <source>
        <dbReference type="Proteomes" id="UP000051401"/>
    </source>
</evidence>
<keyword evidence="4" id="KW-0238">DNA-binding</keyword>
<sequence length="347" mass="39548">MAQMGLFDLSDRYASRDAKKDPLVEVDAAVPWEEFRPALERVWRKPDADRKSRAGRKPMDAVLMFKTLVLSALYNLSDDQIEYQVRDRLSFMRFLGLGLGDRVPDAKTVWLYRDALAQAGKVEELFKLFDGHLERQGYIARGGQILDASIVPVPRNHNTRDENAAIKTGEVPEDWEDKPAKRSQKDVDARWTKKHGKSHYGYKNHVNVDRKHKLVRRYHVSDAALHDSQAVDHLLTRGNTGSGVWADAAYRSEEMEAKLRALELKSHIHRKGKRGKPLTDQAKGSNRPKSRVRVRVEHVFGAQTNDMGGTLVRTIGLVRATARIGLKNLAYNMRRLCQLRRINPCPV</sequence>
<name>A0A0T5NZ35_9RHOB</name>
<evidence type="ECO:0000313" key="10">
    <source>
        <dbReference type="EMBL" id="QEW29916.1"/>
    </source>
</evidence>
<reference evidence="10 12" key="2">
    <citation type="submission" date="2018-08" db="EMBL/GenBank/DDBJ databases">
        <title>Genetic Globetrotter - A new plasmid hitch-hiking vast phylogenetic and geographic distances.</title>
        <authorList>
            <person name="Vollmers J."/>
            <person name="Petersen J."/>
        </authorList>
    </citation>
    <scope>NUCLEOTIDE SEQUENCE [LARGE SCALE GENOMIC DNA]</scope>
    <source>
        <strain evidence="10 12">DSM 26383</strain>
        <plasmid evidence="12">pridsm_02</plasmid>
        <plasmid evidence="10">pRIdsm_02</plasmid>
    </source>
</reference>
<dbReference type="Pfam" id="PF01609">
    <property type="entry name" value="DDE_Tnp_1"/>
    <property type="match status" value="1"/>
</dbReference>
<dbReference type="Proteomes" id="UP000325785">
    <property type="component" value="Plasmid pRIdsm_02"/>
</dbReference>
<comment type="function">
    <text evidence="1">Involved in the transposition of the insertion sequence IS5.</text>
</comment>
<comment type="similarity">
    <text evidence="2">Belongs to the transposase 11 family.</text>
</comment>
<dbReference type="GO" id="GO:0003677">
    <property type="term" value="F:DNA binding"/>
    <property type="evidence" value="ECO:0007669"/>
    <property type="project" value="UniProtKB-KW"/>
</dbReference>
<keyword evidence="3" id="KW-0815">Transposition</keyword>
<feature type="region of interest" description="Disordered" evidence="6">
    <location>
        <begin position="175"/>
        <end position="201"/>
    </location>
</feature>
<dbReference type="STRING" id="540747.SAMN04488031_12432"/>
<dbReference type="RefSeq" id="WP_057821520.1">
    <property type="nucleotide sequence ID" value="NZ_CP031600.1"/>
</dbReference>
<feature type="compositionally biased region" description="Basic and acidic residues" evidence="6">
    <location>
        <begin position="177"/>
        <end position="191"/>
    </location>
</feature>
<geneLocation type="plasmid" evidence="10">
    <name>pRIdsm_02</name>
</geneLocation>
<dbReference type="EMBL" id="LAXI01000034">
    <property type="protein sequence ID" value="KRS14129.1"/>
    <property type="molecule type" value="Genomic_DNA"/>
</dbReference>
<dbReference type="InterPro" id="IPR002559">
    <property type="entry name" value="Transposase_11"/>
</dbReference>
<dbReference type="NCBIfam" id="NF033581">
    <property type="entry name" value="transpos_IS5_4"/>
    <property type="match status" value="1"/>
</dbReference>
<dbReference type="GO" id="GO:0004803">
    <property type="term" value="F:transposase activity"/>
    <property type="evidence" value="ECO:0007669"/>
    <property type="project" value="InterPro"/>
</dbReference>
<evidence type="ECO:0000313" key="9">
    <source>
        <dbReference type="EMBL" id="KRS14129.1"/>
    </source>
</evidence>
<keyword evidence="10" id="KW-0614">Plasmid</keyword>
<feature type="compositionally biased region" description="Basic residues" evidence="6">
    <location>
        <begin position="192"/>
        <end position="201"/>
    </location>
</feature>
<dbReference type="KEGG" id="rid:RIdsm_05762"/>
<dbReference type="EMBL" id="CP031600">
    <property type="protein sequence ID" value="QEW29916.1"/>
    <property type="molecule type" value="Genomic_DNA"/>
</dbReference>
<dbReference type="InterPro" id="IPR008490">
    <property type="entry name" value="Transposase_InsH_N"/>
</dbReference>
<dbReference type="GO" id="GO:0006313">
    <property type="term" value="P:DNA transposition"/>
    <property type="evidence" value="ECO:0007669"/>
    <property type="project" value="InterPro"/>
</dbReference>
<keyword evidence="5" id="KW-0233">DNA recombination</keyword>
<evidence type="ECO:0000256" key="4">
    <source>
        <dbReference type="ARBA" id="ARBA00023125"/>
    </source>
</evidence>
<evidence type="ECO:0000256" key="6">
    <source>
        <dbReference type="SAM" id="MobiDB-lite"/>
    </source>
</evidence>
<dbReference type="PANTHER" id="PTHR35604">
    <property type="entry name" value="TRANSPOSASE INSH FOR INSERTION SEQUENCE ELEMENT IS5A-RELATED"/>
    <property type="match status" value="1"/>
</dbReference>
<evidence type="ECO:0000256" key="3">
    <source>
        <dbReference type="ARBA" id="ARBA00022578"/>
    </source>
</evidence>
<evidence type="ECO:0000259" key="7">
    <source>
        <dbReference type="Pfam" id="PF01609"/>
    </source>
</evidence>
<geneLocation type="plasmid" evidence="12">
    <name>pridsm_02</name>
</geneLocation>
<feature type="domain" description="Transposase InsH N-terminal" evidence="8">
    <location>
        <begin position="16"/>
        <end position="114"/>
    </location>
</feature>